<feature type="domain" description="RIM zinc finger" evidence="2">
    <location>
        <begin position="36"/>
        <end position="74"/>
    </location>
</feature>
<dbReference type="AlphaFoldDB" id="A0ABD0YVX5"/>
<dbReference type="InterPro" id="IPR011011">
    <property type="entry name" value="Znf_FYVE_PHD"/>
</dbReference>
<name>A0ABD0YVX5_9HEMI</name>
<protein>
    <recommendedName>
        <fullName evidence="2">RIM zinc finger domain-containing protein</fullName>
    </recommendedName>
</protein>
<dbReference type="Pfam" id="PF22601">
    <property type="entry name" value="RIM2a_ZnF"/>
    <property type="match status" value="1"/>
</dbReference>
<evidence type="ECO:0000313" key="4">
    <source>
        <dbReference type="Proteomes" id="UP001558652"/>
    </source>
</evidence>
<gene>
    <name evidence="3" type="ORF">AAG570_000037</name>
</gene>
<dbReference type="InterPro" id="IPR039032">
    <property type="entry name" value="Rim-like"/>
</dbReference>
<evidence type="ECO:0000313" key="3">
    <source>
        <dbReference type="EMBL" id="KAL1140105.1"/>
    </source>
</evidence>
<organism evidence="3 4">
    <name type="scientific">Ranatra chinensis</name>
    <dbReference type="NCBI Taxonomy" id="642074"/>
    <lineage>
        <taxon>Eukaryota</taxon>
        <taxon>Metazoa</taxon>
        <taxon>Ecdysozoa</taxon>
        <taxon>Arthropoda</taxon>
        <taxon>Hexapoda</taxon>
        <taxon>Insecta</taxon>
        <taxon>Pterygota</taxon>
        <taxon>Neoptera</taxon>
        <taxon>Paraneoptera</taxon>
        <taxon>Hemiptera</taxon>
        <taxon>Heteroptera</taxon>
        <taxon>Panheteroptera</taxon>
        <taxon>Nepomorpha</taxon>
        <taxon>Nepidae</taxon>
        <taxon>Ranatrinae</taxon>
        <taxon>Ranatra</taxon>
    </lineage>
</organism>
<dbReference type="SUPFAM" id="SSF57903">
    <property type="entry name" value="FYVE/PHD zinc finger"/>
    <property type="match status" value="1"/>
</dbReference>
<comment type="caution">
    <text evidence="3">The sequence shown here is derived from an EMBL/GenBank/DDBJ whole genome shotgun (WGS) entry which is preliminary data.</text>
</comment>
<dbReference type="Gene3D" id="3.30.60.120">
    <property type="match status" value="1"/>
</dbReference>
<dbReference type="Proteomes" id="UP001558652">
    <property type="component" value="Unassembled WGS sequence"/>
</dbReference>
<accession>A0ABD0YVX5</accession>
<keyword evidence="1" id="KW-0677">Repeat</keyword>
<sequence length="109" mass="12429">MFSARRKQDEVEILEETIRQRNEQQKKAGVELEATCHICLKTKFADGVGHLCNYCAIRCCARCGGKVTLRSNKTQPNVTCVPLKLPGLPLERIEVQVIYARRNRQNNND</sequence>
<proteinExistence type="predicted"/>
<dbReference type="PANTHER" id="PTHR12157:SF21">
    <property type="entry name" value="RAB3 INTERACTING MOLECULE, ISOFORM F"/>
    <property type="match status" value="1"/>
</dbReference>
<dbReference type="EMBL" id="JBFDAA010000001">
    <property type="protein sequence ID" value="KAL1140105.1"/>
    <property type="molecule type" value="Genomic_DNA"/>
</dbReference>
<evidence type="ECO:0000256" key="1">
    <source>
        <dbReference type="ARBA" id="ARBA00022737"/>
    </source>
</evidence>
<evidence type="ECO:0000259" key="2">
    <source>
        <dbReference type="Pfam" id="PF22601"/>
    </source>
</evidence>
<keyword evidence="4" id="KW-1185">Reference proteome</keyword>
<dbReference type="PANTHER" id="PTHR12157">
    <property type="entry name" value="REGULATING SYNAPTIC MEMBRANE EXOCYTOSIS PROTEIN"/>
    <property type="match status" value="1"/>
</dbReference>
<reference evidence="3 4" key="1">
    <citation type="submission" date="2024-07" db="EMBL/GenBank/DDBJ databases">
        <title>Chromosome-level genome assembly of the water stick insect Ranatra chinensis (Heteroptera: Nepidae).</title>
        <authorList>
            <person name="Liu X."/>
        </authorList>
    </citation>
    <scope>NUCLEOTIDE SEQUENCE [LARGE SCALE GENOMIC DNA]</scope>
    <source>
        <strain evidence="3">Cailab_2021Rc</strain>
        <tissue evidence="3">Muscle</tissue>
    </source>
</reference>
<dbReference type="InterPro" id="IPR054386">
    <property type="entry name" value="RIM_Znf"/>
</dbReference>